<reference evidence="1" key="1">
    <citation type="submission" date="2020-05" db="EMBL/GenBank/DDBJ databases">
        <authorList>
            <person name="Chiriac C."/>
            <person name="Salcher M."/>
            <person name="Ghai R."/>
            <person name="Kavagutti S V."/>
        </authorList>
    </citation>
    <scope>NUCLEOTIDE SEQUENCE</scope>
</reference>
<protein>
    <submittedName>
        <fullName evidence="1">Unannotated protein</fullName>
    </submittedName>
</protein>
<gene>
    <name evidence="1" type="ORF">UFOPK1493_04554</name>
</gene>
<evidence type="ECO:0000313" key="1">
    <source>
        <dbReference type="EMBL" id="CAB4604431.1"/>
    </source>
</evidence>
<accession>A0A6J6GT36</accession>
<proteinExistence type="predicted"/>
<dbReference type="SUPFAM" id="SSF53822">
    <property type="entry name" value="Periplasmic binding protein-like I"/>
    <property type="match status" value="1"/>
</dbReference>
<dbReference type="Gene3D" id="3.40.50.2300">
    <property type="match status" value="2"/>
</dbReference>
<name>A0A6J6GT36_9ZZZZ</name>
<organism evidence="1">
    <name type="scientific">freshwater metagenome</name>
    <dbReference type="NCBI Taxonomy" id="449393"/>
    <lineage>
        <taxon>unclassified sequences</taxon>
        <taxon>metagenomes</taxon>
        <taxon>ecological metagenomes</taxon>
    </lineage>
</organism>
<dbReference type="AlphaFoldDB" id="A0A6J6GT36"/>
<sequence length="303" mass="30729">MLACANDAGVPLFASSGANFTFSDQGVYDANPLYVNPSAINLDRAATALVEGLDQAGFFTDDAVVGVIRLSSPAFDAAAANSLEPALAAAGVEPVVTAALATIATSDDIGRFSSEAEATVLEMKEAGVTHLVFFESGGAAPFFFLAAARNQGFEPALGVSSLSGGQTLVQNIGTGGTAVAWSPVGDVPEASQLPESPAATECLDLVDSTRAVFTSANAVSETLRFCDAVWVLQAAVEAAGGTVAAADLVGAVEGLGDSYQSPAALATTFGPGRRDGVSEYYLTDYDPSCSCNVYRAGGPYPID</sequence>
<dbReference type="EMBL" id="CAEZSR010000382">
    <property type="protein sequence ID" value="CAB4604431.1"/>
    <property type="molecule type" value="Genomic_DNA"/>
</dbReference>
<dbReference type="InterPro" id="IPR028082">
    <property type="entry name" value="Peripla_BP_I"/>
</dbReference>